<dbReference type="SUPFAM" id="SSF56349">
    <property type="entry name" value="DNA breaking-rejoining enzymes"/>
    <property type="match status" value="1"/>
</dbReference>
<dbReference type="Gene3D" id="1.10.443.10">
    <property type="entry name" value="Intergrase catalytic core"/>
    <property type="match status" value="1"/>
</dbReference>
<name>A0A4U3M7G9_9ACTN</name>
<evidence type="ECO:0000256" key="1">
    <source>
        <dbReference type="ARBA" id="ARBA00023172"/>
    </source>
</evidence>
<dbReference type="GO" id="GO:0015074">
    <property type="term" value="P:DNA integration"/>
    <property type="evidence" value="ECO:0007669"/>
    <property type="project" value="InterPro"/>
</dbReference>
<keyword evidence="5" id="KW-1185">Reference proteome</keyword>
<dbReference type="InterPro" id="IPR011010">
    <property type="entry name" value="DNA_brk_join_enz"/>
</dbReference>
<proteinExistence type="predicted"/>
<dbReference type="InterPro" id="IPR002104">
    <property type="entry name" value="Integrase_catalytic"/>
</dbReference>
<evidence type="ECO:0000256" key="2">
    <source>
        <dbReference type="SAM" id="MobiDB-lite"/>
    </source>
</evidence>
<dbReference type="PROSITE" id="PS51898">
    <property type="entry name" value="TYR_RECOMBINASE"/>
    <property type="match status" value="1"/>
</dbReference>
<evidence type="ECO:0000313" key="4">
    <source>
        <dbReference type="EMBL" id="TKK84470.1"/>
    </source>
</evidence>
<comment type="caution">
    <text evidence="4">The sequence shown here is derived from an EMBL/GenBank/DDBJ whole genome shotgun (WGS) entry which is preliminary data.</text>
</comment>
<organism evidence="4 5">
    <name type="scientific">Herbidospora galbida</name>
    <dbReference type="NCBI Taxonomy" id="2575442"/>
    <lineage>
        <taxon>Bacteria</taxon>
        <taxon>Bacillati</taxon>
        <taxon>Actinomycetota</taxon>
        <taxon>Actinomycetes</taxon>
        <taxon>Streptosporangiales</taxon>
        <taxon>Streptosporangiaceae</taxon>
        <taxon>Herbidospora</taxon>
    </lineage>
</organism>
<evidence type="ECO:0000313" key="5">
    <source>
        <dbReference type="Proteomes" id="UP000308705"/>
    </source>
</evidence>
<reference evidence="4 5" key="1">
    <citation type="submission" date="2019-04" db="EMBL/GenBank/DDBJ databases">
        <title>Herbidospora sp. NEAU-GS14.nov., a novel actinomycete isolated from soil.</title>
        <authorList>
            <person name="Han L."/>
        </authorList>
    </citation>
    <scope>NUCLEOTIDE SEQUENCE [LARGE SCALE GENOMIC DNA]</scope>
    <source>
        <strain evidence="4 5">NEAU-GS14</strain>
    </source>
</reference>
<gene>
    <name evidence="4" type="ORF">FDA94_29460</name>
</gene>
<dbReference type="GO" id="GO:0003677">
    <property type="term" value="F:DNA binding"/>
    <property type="evidence" value="ECO:0007669"/>
    <property type="project" value="InterPro"/>
</dbReference>
<protein>
    <recommendedName>
        <fullName evidence="3">Tyr recombinase domain-containing protein</fullName>
    </recommendedName>
</protein>
<dbReference type="InterPro" id="IPR013762">
    <property type="entry name" value="Integrase-like_cat_sf"/>
</dbReference>
<feature type="compositionally biased region" description="Low complexity" evidence="2">
    <location>
        <begin position="82"/>
        <end position="97"/>
    </location>
</feature>
<feature type="region of interest" description="Disordered" evidence="2">
    <location>
        <begin position="26"/>
        <end position="115"/>
    </location>
</feature>
<evidence type="ECO:0000259" key="3">
    <source>
        <dbReference type="PROSITE" id="PS51898"/>
    </source>
</evidence>
<dbReference type="Pfam" id="PF00589">
    <property type="entry name" value="Phage_integrase"/>
    <property type="match status" value="1"/>
</dbReference>
<dbReference type="Proteomes" id="UP000308705">
    <property type="component" value="Unassembled WGS sequence"/>
</dbReference>
<dbReference type="EMBL" id="SZQA01000034">
    <property type="protein sequence ID" value="TKK84470.1"/>
    <property type="molecule type" value="Genomic_DNA"/>
</dbReference>
<sequence length="200" mass="21008">MDGAPAGGLLGQRPRRRLVPAVVAGGAAWASPGGTRRPALGRSQPGDRRTRRRPATGAGRWKARVLPAEEPGQQAHGRARSANGPATAPPRTRAANGGKVLGREGAGLHSDGRQPGGADYLTYRFHKLVRESGLPPVRLHDLRHGAVTMALAAHVDLPVIQDQVGHASIVLTADTYTSVLPELQHEAARATARLVMSAAR</sequence>
<keyword evidence="1" id="KW-0233">DNA recombination</keyword>
<accession>A0A4U3M7G9</accession>
<dbReference type="OrthoDB" id="9805859at2"/>
<dbReference type="GO" id="GO:0006310">
    <property type="term" value="P:DNA recombination"/>
    <property type="evidence" value="ECO:0007669"/>
    <property type="project" value="UniProtKB-KW"/>
</dbReference>
<dbReference type="AlphaFoldDB" id="A0A4U3M7G9"/>
<feature type="domain" description="Tyr recombinase" evidence="3">
    <location>
        <begin position="1"/>
        <end position="189"/>
    </location>
</feature>